<sequence length="72" mass="7880">MGKPIRKGYGNAKTYFVNTGKEGGEKDNAIPKLEKRDSSGAARGGRRTDRNEVELFFNNLIELAFAPGFACV</sequence>
<comment type="caution">
    <text evidence="2">The sequence shown here is derived from an EMBL/GenBank/DDBJ whole genome shotgun (WGS) entry which is preliminary data.</text>
</comment>
<gene>
    <name evidence="2" type="ORF">EVAR_9119_1</name>
</gene>
<name>A0A4C1TXB7_EUMVA</name>
<dbReference type="AlphaFoldDB" id="A0A4C1TXB7"/>
<accession>A0A4C1TXB7</accession>
<evidence type="ECO:0000313" key="2">
    <source>
        <dbReference type="EMBL" id="GBP18276.1"/>
    </source>
</evidence>
<feature type="compositionally biased region" description="Basic and acidic residues" evidence="1">
    <location>
        <begin position="22"/>
        <end position="38"/>
    </location>
</feature>
<keyword evidence="3" id="KW-1185">Reference proteome</keyword>
<organism evidence="2 3">
    <name type="scientific">Eumeta variegata</name>
    <name type="common">Bagworm moth</name>
    <name type="synonym">Eumeta japonica</name>
    <dbReference type="NCBI Taxonomy" id="151549"/>
    <lineage>
        <taxon>Eukaryota</taxon>
        <taxon>Metazoa</taxon>
        <taxon>Ecdysozoa</taxon>
        <taxon>Arthropoda</taxon>
        <taxon>Hexapoda</taxon>
        <taxon>Insecta</taxon>
        <taxon>Pterygota</taxon>
        <taxon>Neoptera</taxon>
        <taxon>Endopterygota</taxon>
        <taxon>Lepidoptera</taxon>
        <taxon>Glossata</taxon>
        <taxon>Ditrysia</taxon>
        <taxon>Tineoidea</taxon>
        <taxon>Psychidae</taxon>
        <taxon>Oiketicinae</taxon>
        <taxon>Eumeta</taxon>
    </lineage>
</organism>
<dbReference type="EMBL" id="BGZK01000095">
    <property type="protein sequence ID" value="GBP18276.1"/>
    <property type="molecule type" value="Genomic_DNA"/>
</dbReference>
<feature type="region of interest" description="Disordered" evidence="1">
    <location>
        <begin position="17"/>
        <end position="48"/>
    </location>
</feature>
<reference evidence="2 3" key="1">
    <citation type="journal article" date="2019" name="Commun. Biol.">
        <title>The bagworm genome reveals a unique fibroin gene that provides high tensile strength.</title>
        <authorList>
            <person name="Kono N."/>
            <person name="Nakamura H."/>
            <person name="Ohtoshi R."/>
            <person name="Tomita M."/>
            <person name="Numata K."/>
            <person name="Arakawa K."/>
        </authorList>
    </citation>
    <scope>NUCLEOTIDE SEQUENCE [LARGE SCALE GENOMIC DNA]</scope>
</reference>
<protein>
    <submittedName>
        <fullName evidence="2">Uncharacterized protein</fullName>
    </submittedName>
</protein>
<evidence type="ECO:0000313" key="3">
    <source>
        <dbReference type="Proteomes" id="UP000299102"/>
    </source>
</evidence>
<evidence type="ECO:0000256" key="1">
    <source>
        <dbReference type="SAM" id="MobiDB-lite"/>
    </source>
</evidence>
<dbReference type="Proteomes" id="UP000299102">
    <property type="component" value="Unassembled WGS sequence"/>
</dbReference>
<proteinExistence type="predicted"/>